<dbReference type="OrthoDB" id="9812372at2"/>
<feature type="transmembrane region" description="Helical" evidence="13">
    <location>
        <begin position="12"/>
        <end position="28"/>
    </location>
</feature>
<evidence type="ECO:0000256" key="4">
    <source>
        <dbReference type="ARBA" id="ARBA00022692"/>
    </source>
</evidence>
<keyword evidence="7" id="KW-0143">Chaperone</keyword>
<gene>
    <name evidence="15" type="ordered locus">Galf_1623</name>
</gene>
<dbReference type="SUPFAM" id="SSF109998">
    <property type="entry name" value="Triger factor/SurA peptide-binding domain-like"/>
    <property type="match status" value="1"/>
</dbReference>
<evidence type="ECO:0000256" key="6">
    <source>
        <dbReference type="ARBA" id="ARBA00023136"/>
    </source>
</evidence>
<dbReference type="PANTHER" id="PTHR47529:SF1">
    <property type="entry name" value="PERIPLASMIC CHAPERONE PPID"/>
    <property type="match status" value="1"/>
</dbReference>
<evidence type="ECO:0000313" key="15">
    <source>
        <dbReference type="EMBL" id="ADL55639.1"/>
    </source>
</evidence>
<proteinExistence type="inferred from homology"/>
<dbReference type="GO" id="GO:0005886">
    <property type="term" value="C:plasma membrane"/>
    <property type="evidence" value="ECO:0007669"/>
    <property type="project" value="UniProtKB-SubCell"/>
</dbReference>
<keyword evidence="8 12" id="KW-0413">Isomerase</keyword>
<reference evidence="15 16" key="1">
    <citation type="submission" date="2010-08" db="EMBL/GenBank/DDBJ databases">
        <title>Complete sequence of Gallionella capsiferriformans ES-2.</title>
        <authorList>
            <consortium name="US DOE Joint Genome Institute"/>
            <person name="Lucas S."/>
            <person name="Copeland A."/>
            <person name="Lapidus A."/>
            <person name="Cheng J.-F."/>
            <person name="Bruce D."/>
            <person name="Goodwin L."/>
            <person name="Pitluck S."/>
            <person name="Chertkov O."/>
            <person name="Davenport K.W."/>
            <person name="Detter J.C."/>
            <person name="Han C."/>
            <person name="Tapia R."/>
            <person name="Land M."/>
            <person name="Hauser L."/>
            <person name="Chang Y.-J."/>
            <person name="Jeffries C."/>
            <person name="Kyrpides N."/>
            <person name="Ivanova N."/>
            <person name="Mikhailova N."/>
            <person name="Shelobolina E.S."/>
            <person name="Picardal F."/>
            <person name="Roden E."/>
            <person name="Emerson D."/>
            <person name="Woyke T."/>
        </authorList>
    </citation>
    <scope>NUCLEOTIDE SEQUENCE [LARGE SCALE GENOMIC DNA]</scope>
    <source>
        <strain evidence="15 16">ES-2</strain>
    </source>
</reference>
<keyword evidence="3" id="KW-0997">Cell inner membrane</keyword>
<dbReference type="InterPro" id="IPR027304">
    <property type="entry name" value="Trigger_fact/SurA_dom_sf"/>
</dbReference>
<dbReference type="KEGG" id="gca:Galf_1623"/>
<keyword evidence="16" id="KW-1185">Reference proteome</keyword>
<dbReference type="PANTHER" id="PTHR47529">
    <property type="entry name" value="PEPTIDYL-PROLYL CIS-TRANS ISOMERASE D"/>
    <property type="match status" value="1"/>
</dbReference>
<dbReference type="AlphaFoldDB" id="D9SGJ2"/>
<name>D9SGJ2_GALCS</name>
<comment type="subcellular location">
    <subcellularLocation>
        <location evidence="1">Cell inner membrane</location>
        <topology evidence="1">Single-pass type II membrane protein</topology>
        <orientation evidence="1">Periplasmic side</orientation>
    </subcellularLocation>
</comment>
<dbReference type="Proteomes" id="UP000001235">
    <property type="component" value="Chromosome"/>
</dbReference>
<sequence>MFDFVHEKRRFVQIVLLLIILPFAFFGVDSYRHSGDTDAPATVNGEKITKQEFDTAMRQQQDKMRQVLGENFDPALFEKAEMKRAILDNLVAQRLLLERAKAAGLTVTDEQIAQVIGGIDAFKDGGKFDKARYTSALAAQNMTPAIFEARVKDELTGQQMRDAYTQNGYVSNAVADNIIAINEQQRIVSIAPILSRSFMAQAKVDDAAIKTYFDANQKEFQVPEQVKVEYVKFSIADLIAKADIKAEEVRQYYDEHQSEFASAEQRQASHILLVVAATAPQAEQDAVKAKAEKLLAQVKQEPGKFADLARQNSQDPGSAVNGGDLGMFGRGMMVKPFDEAVFSLKAGEISGLVKSDFGYHIIKLTAIKASRATPFNEVQAEIAGKLRQQKAADSFAELADKFSNTVYEQSDTLKPAAVLAGVKVEQSGWLSKGAAAGEIWTAKMMQAIFSDDVIKNHRNTAAVEVAGSTLVAARLLEHKPAAVRGLADVADSIKQKLLLKIALDMSVKQGTMLLGQLQQGGKAALDWSVAQPVTHGQHSALDAAMVRKLFQADGSKLPQYVGSETADGYTIVRIDAVKEGAKPDEVKRSRYAQQLRQMAGDELFQAYIADAKKDAKIKLKLPEAAAETEKP</sequence>
<dbReference type="GO" id="GO:0003755">
    <property type="term" value="F:peptidyl-prolyl cis-trans isomerase activity"/>
    <property type="evidence" value="ECO:0007669"/>
    <property type="project" value="UniProtKB-KW"/>
</dbReference>
<dbReference type="Pfam" id="PF13624">
    <property type="entry name" value="SurA_N_3"/>
    <property type="match status" value="1"/>
</dbReference>
<feature type="domain" description="PpiC" evidence="14">
    <location>
        <begin position="263"/>
        <end position="366"/>
    </location>
</feature>
<dbReference type="InterPro" id="IPR023058">
    <property type="entry name" value="PPIase_PpiC_CS"/>
</dbReference>
<keyword evidence="4 13" id="KW-0812">Transmembrane</keyword>
<evidence type="ECO:0000256" key="7">
    <source>
        <dbReference type="ARBA" id="ARBA00023186"/>
    </source>
</evidence>
<evidence type="ECO:0000256" key="1">
    <source>
        <dbReference type="ARBA" id="ARBA00004382"/>
    </source>
</evidence>
<dbReference type="InterPro" id="IPR046357">
    <property type="entry name" value="PPIase_dom_sf"/>
</dbReference>
<evidence type="ECO:0000256" key="11">
    <source>
        <dbReference type="ARBA" id="ARBA00042775"/>
    </source>
</evidence>
<evidence type="ECO:0000256" key="10">
    <source>
        <dbReference type="ARBA" id="ARBA00040743"/>
    </source>
</evidence>
<evidence type="ECO:0000256" key="5">
    <source>
        <dbReference type="ARBA" id="ARBA00022989"/>
    </source>
</evidence>
<evidence type="ECO:0000256" key="9">
    <source>
        <dbReference type="ARBA" id="ARBA00038408"/>
    </source>
</evidence>
<dbReference type="Pfam" id="PF13616">
    <property type="entry name" value="Rotamase_3"/>
    <property type="match status" value="1"/>
</dbReference>
<evidence type="ECO:0000256" key="2">
    <source>
        <dbReference type="ARBA" id="ARBA00022475"/>
    </source>
</evidence>
<dbReference type="RefSeq" id="WP_013293578.1">
    <property type="nucleotide sequence ID" value="NC_014394.1"/>
</dbReference>
<evidence type="ECO:0000256" key="3">
    <source>
        <dbReference type="ARBA" id="ARBA00022519"/>
    </source>
</evidence>
<evidence type="ECO:0000313" key="16">
    <source>
        <dbReference type="Proteomes" id="UP000001235"/>
    </source>
</evidence>
<dbReference type="InterPro" id="IPR000297">
    <property type="entry name" value="PPIase_PpiC"/>
</dbReference>
<keyword evidence="2" id="KW-1003">Cell membrane</keyword>
<dbReference type="HOGENOM" id="CLU_023843_1_2_4"/>
<evidence type="ECO:0000256" key="12">
    <source>
        <dbReference type="PROSITE-ProRule" id="PRU00278"/>
    </source>
</evidence>
<dbReference type="eggNOG" id="COG0760">
    <property type="taxonomic scope" value="Bacteria"/>
</dbReference>
<keyword evidence="12" id="KW-0697">Rotamase</keyword>
<dbReference type="SUPFAM" id="SSF54534">
    <property type="entry name" value="FKBP-like"/>
    <property type="match status" value="1"/>
</dbReference>
<comment type="similarity">
    <text evidence="9">Belongs to the PpiD chaperone family.</text>
</comment>
<dbReference type="PROSITE" id="PS50198">
    <property type="entry name" value="PPIC_PPIASE_2"/>
    <property type="match status" value="1"/>
</dbReference>
<evidence type="ECO:0000256" key="13">
    <source>
        <dbReference type="SAM" id="Phobius"/>
    </source>
</evidence>
<dbReference type="STRING" id="395494.Galf_1623"/>
<dbReference type="Gene3D" id="3.10.50.40">
    <property type="match status" value="1"/>
</dbReference>
<keyword evidence="5 13" id="KW-1133">Transmembrane helix</keyword>
<organism evidence="15 16">
    <name type="scientific">Gallionella capsiferriformans (strain ES-2)</name>
    <name type="common">Gallionella ferruginea capsiferriformans (strain ES-2)</name>
    <dbReference type="NCBI Taxonomy" id="395494"/>
    <lineage>
        <taxon>Bacteria</taxon>
        <taxon>Pseudomonadati</taxon>
        <taxon>Pseudomonadota</taxon>
        <taxon>Betaproteobacteria</taxon>
        <taxon>Nitrosomonadales</taxon>
        <taxon>Gallionellaceae</taxon>
        <taxon>Gallionella</taxon>
    </lineage>
</organism>
<dbReference type="PROSITE" id="PS01096">
    <property type="entry name" value="PPIC_PPIASE_1"/>
    <property type="match status" value="1"/>
</dbReference>
<keyword evidence="6 13" id="KW-0472">Membrane</keyword>
<accession>D9SGJ2</accession>
<dbReference type="Gene3D" id="1.10.4030.10">
    <property type="entry name" value="Porin chaperone SurA, peptide-binding domain"/>
    <property type="match status" value="1"/>
</dbReference>
<evidence type="ECO:0000259" key="14">
    <source>
        <dbReference type="PROSITE" id="PS50198"/>
    </source>
</evidence>
<dbReference type="EMBL" id="CP002159">
    <property type="protein sequence ID" value="ADL55639.1"/>
    <property type="molecule type" value="Genomic_DNA"/>
</dbReference>
<evidence type="ECO:0000256" key="8">
    <source>
        <dbReference type="ARBA" id="ARBA00023235"/>
    </source>
</evidence>
<dbReference type="InterPro" id="IPR052029">
    <property type="entry name" value="PpiD_chaperone"/>
</dbReference>
<protein>
    <recommendedName>
        <fullName evidence="10">Periplasmic chaperone PpiD</fullName>
    </recommendedName>
    <alternativeName>
        <fullName evidence="11">Periplasmic folding chaperone</fullName>
    </alternativeName>
</protein>